<keyword evidence="3" id="KW-1133">Transmembrane helix</keyword>
<comment type="similarity">
    <text evidence="1 2">Belongs to the BioY family.</text>
</comment>
<dbReference type="AlphaFoldDB" id="A0A1F4U478"/>
<evidence type="ECO:0000256" key="2">
    <source>
        <dbReference type="PIRNR" id="PIRNR016661"/>
    </source>
</evidence>
<comment type="subcellular location">
    <subcellularLocation>
        <location evidence="2">Cell membrane</location>
        <topology evidence="2">Multi-pass membrane protein</topology>
    </subcellularLocation>
</comment>
<keyword evidence="3" id="KW-0812">Transmembrane</keyword>
<dbReference type="Proteomes" id="UP000177025">
    <property type="component" value="Unassembled WGS sequence"/>
</dbReference>
<evidence type="ECO:0000313" key="5">
    <source>
        <dbReference type="Proteomes" id="UP000177025"/>
    </source>
</evidence>
<evidence type="ECO:0000256" key="1">
    <source>
        <dbReference type="ARBA" id="ARBA00010692"/>
    </source>
</evidence>
<dbReference type="Gene3D" id="1.10.1760.20">
    <property type="match status" value="1"/>
</dbReference>
<comment type="caution">
    <text evidence="4">The sequence shown here is derived from an EMBL/GenBank/DDBJ whole genome shotgun (WGS) entry which is preliminary data.</text>
</comment>
<proteinExistence type="inferred from homology"/>
<feature type="transmembrane region" description="Helical" evidence="3">
    <location>
        <begin position="56"/>
        <end position="80"/>
    </location>
</feature>
<feature type="transmembrane region" description="Helical" evidence="3">
    <location>
        <begin position="158"/>
        <end position="181"/>
    </location>
</feature>
<dbReference type="GO" id="GO:0015225">
    <property type="term" value="F:biotin transmembrane transporter activity"/>
    <property type="evidence" value="ECO:0007669"/>
    <property type="project" value="UniProtKB-UniRule"/>
</dbReference>
<keyword evidence="2" id="KW-1003">Cell membrane</keyword>
<dbReference type="Pfam" id="PF02632">
    <property type="entry name" value="BioY"/>
    <property type="match status" value="1"/>
</dbReference>
<evidence type="ECO:0000313" key="4">
    <source>
        <dbReference type="EMBL" id="OGC39640.1"/>
    </source>
</evidence>
<dbReference type="EMBL" id="MEUM01000134">
    <property type="protein sequence ID" value="OGC39640.1"/>
    <property type="molecule type" value="Genomic_DNA"/>
</dbReference>
<feature type="transmembrane region" description="Helical" evidence="3">
    <location>
        <begin position="100"/>
        <end position="118"/>
    </location>
</feature>
<accession>A0A1F4U478</accession>
<feature type="transmembrane region" description="Helical" evidence="3">
    <location>
        <begin position="24"/>
        <end position="44"/>
    </location>
</feature>
<organism evidence="4 5">
    <name type="scientific">candidate division WOR-3 bacterium RBG_13_43_14</name>
    <dbReference type="NCBI Taxonomy" id="1802590"/>
    <lineage>
        <taxon>Bacteria</taxon>
        <taxon>Bacteria division WOR-3</taxon>
    </lineage>
</organism>
<evidence type="ECO:0000256" key="3">
    <source>
        <dbReference type="SAM" id="Phobius"/>
    </source>
</evidence>
<dbReference type="PANTHER" id="PTHR34295:SF1">
    <property type="entry name" value="BIOTIN TRANSPORTER BIOY"/>
    <property type="match status" value="1"/>
</dbReference>
<dbReference type="GO" id="GO:0005886">
    <property type="term" value="C:plasma membrane"/>
    <property type="evidence" value="ECO:0007669"/>
    <property type="project" value="UniProtKB-SubCell"/>
</dbReference>
<keyword evidence="2 3" id="KW-0472">Membrane</keyword>
<protein>
    <recommendedName>
        <fullName evidence="2">Biotin transporter</fullName>
    </recommendedName>
</protein>
<dbReference type="PANTHER" id="PTHR34295">
    <property type="entry name" value="BIOTIN TRANSPORTER BIOY"/>
    <property type="match status" value="1"/>
</dbReference>
<name>A0A1F4U478_UNCW3</name>
<sequence>MYQWEKKKIAYYTWLFDLAAGRKLLLALFIACFTGISAQIRIPLGFTPVPVTGQVFAVLLSGILLGHGYGAAAMLFYLIAGFAGMPWFTGGQGGMLIGPTTGYLIGFVPAAALIGWLLEKKRMHNFVLIIVAMFTGILIIYIFGAINFALFMKTSLKATLTMAVLPFVAFDIVKAIIAAGISKTVIPYRFKSIA</sequence>
<dbReference type="InterPro" id="IPR003784">
    <property type="entry name" value="BioY"/>
</dbReference>
<keyword evidence="2" id="KW-0813">Transport</keyword>
<feature type="transmembrane region" description="Helical" evidence="3">
    <location>
        <begin position="125"/>
        <end position="152"/>
    </location>
</feature>
<dbReference type="PIRSF" id="PIRSF016661">
    <property type="entry name" value="BioY"/>
    <property type="match status" value="1"/>
</dbReference>
<gene>
    <name evidence="4" type="ORF">A2Y85_00815</name>
</gene>
<reference evidence="4 5" key="1">
    <citation type="journal article" date="2016" name="Nat. Commun.">
        <title>Thousands of microbial genomes shed light on interconnected biogeochemical processes in an aquifer system.</title>
        <authorList>
            <person name="Anantharaman K."/>
            <person name="Brown C.T."/>
            <person name="Hug L.A."/>
            <person name="Sharon I."/>
            <person name="Castelle C.J."/>
            <person name="Probst A.J."/>
            <person name="Thomas B.C."/>
            <person name="Singh A."/>
            <person name="Wilkins M.J."/>
            <person name="Karaoz U."/>
            <person name="Brodie E.L."/>
            <person name="Williams K.H."/>
            <person name="Hubbard S.S."/>
            <person name="Banfield J.F."/>
        </authorList>
    </citation>
    <scope>NUCLEOTIDE SEQUENCE [LARGE SCALE GENOMIC DNA]</scope>
</reference>